<name>A0A1A9HWK1_9BACT</name>
<feature type="transmembrane region" description="Helical" evidence="1">
    <location>
        <begin position="12"/>
        <end position="29"/>
    </location>
</feature>
<dbReference type="AlphaFoldDB" id="A0A1A9HWK1"/>
<evidence type="ECO:0000313" key="2">
    <source>
        <dbReference type="EMBL" id="ANH79766.1"/>
    </source>
</evidence>
<keyword evidence="1" id="KW-0472">Membrane</keyword>
<keyword evidence="1" id="KW-1133">Transmembrane helix</keyword>
<dbReference type="KEGG" id="nia:A8C56_01175"/>
<dbReference type="RefSeq" id="WP_067750970.1">
    <property type="nucleotide sequence ID" value="NZ_CP015772.1"/>
</dbReference>
<feature type="transmembrane region" description="Helical" evidence="1">
    <location>
        <begin position="72"/>
        <end position="92"/>
    </location>
</feature>
<evidence type="ECO:0000313" key="3">
    <source>
        <dbReference type="Proteomes" id="UP000077667"/>
    </source>
</evidence>
<sequence length="177" mass="20712">MSDLVKNSIRFVLFVFVQVYVFNVMPHLHELITPYIYFLFILWLPFTIKRGWLLLLGFLLGMTVDYFTMTPGLHAAAAVLVAFLRPFIIHLFAPKDATEYTYQEPSPKSMGWTAYSLYALMLSFAHNFYLQLLEWLSFGSFIHFLLKTLVTTAVSMLLILITELIFFRKQRYRTNTA</sequence>
<keyword evidence="3" id="KW-1185">Reference proteome</keyword>
<dbReference type="OrthoDB" id="1132160at2"/>
<protein>
    <submittedName>
        <fullName evidence="2">Rod shape-determining protein MreD</fullName>
    </submittedName>
</protein>
<feature type="transmembrane region" description="Helical" evidence="1">
    <location>
        <begin position="112"/>
        <end position="132"/>
    </location>
</feature>
<gene>
    <name evidence="2" type="ORF">A8C56_01175</name>
</gene>
<evidence type="ECO:0000256" key="1">
    <source>
        <dbReference type="SAM" id="Phobius"/>
    </source>
</evidence>
<feature type="transmembrane region" description="Helical" evidence="1">
    <location>
        <begin position="144"/>
        <end position="167"/>
    </location>
</feature>
<proteinExistence type="predicted"/>
<keyword evidence="1" id="KW-0812">Transmembrane</keyword>
<dbReference type="STRING" id="1176587.A8C56_01175"/>
<dbReference type="EMBL" id="CP015772">
    <property type="protein sequence ID" value="ANH79766.1"/>
    <property type="molecule type" value="Genomic_DNA"/>
</dbReference>
<feature type="transmembrane region" description="Helical" evidence="1">
    <location>
        <begin position="35"/>
        <end position="60"/>
    </location>
</feature>
<dbReference type="Proteomes" id="UP000077667">
    <property type="component" value="Chromosome"/>
</dbReference>
<organism evidence="2 3">
    <name type="scientific">Niabella ginsenosidivorans</name>
    <dbReference type="NCBI Taxonomy" id="1176587"/>
    <lineage>
        <taxon>Bacteria</taxon>
        <taxon>Pseudomonadati</taxon>
        <taxon>Bacteroidota</taxon>
        <taxon>Chitinophagia</taxon>
        <taxon>Chitinophagales</taxon>
        <taxon>Chitinophagaceae</taxon>
        <taxon>Niabella</taxon>
    </lineage>
</organism>
<accession>A0A1A9HWK1</accession>
<reference evidence="2 3" key="1">
    <citation type="submission" date="2016-05" db="EMBL/GenBank/DDBJ databases">
        <title>Niabella ginsenosidivorans BS26 whole genome sequencing.</title>
        <authorList>
            <person name="Im W.T."/>
            <person name="Siddiqi M.Z."/>
        </authorList>
    </citation>
    <scope>NUCLEOTIDE SEQUENCE [LARGE SCALE GENOMIC DNA]</scope>
    <source>
        <strain evidence="2 3">BS26</strain>
    </source>
</reference>